<dbReference type="Proteomes" id="UP001442494">
    <property type="component" value="Unassembled WGS sequence"/>
</dbReference>
<evidence type="ECO:0000313" key="2">
    <source>
        <dbReference type="EMBL" id="MEP0865751.1"/>
    </source>
</evidence>
<organism evidence="2 3">
    <name type="scientific">Funiculus sociatus GB2-A5</name>
    <dbReference type="NCBI Taxonomy" id="2933946"/>
    <lineage>
        <taxon>Bacteria</taxon>
        <taxon>Bacillati</taxon>
        <taxon>Cyanobacteriota</taxon>
        <taxon>Cyanophyceae</taxon>
        <taxon>Coleofasciculales</taxon>
        <taxon>Coleofasciculaceae</taxon>
        <taxon>Funiculus</taxon>
    </lineage>
</organism>
<proteinExistence type="predicted"/>
<name>A0ABV0JQK1_9CYAN</name>
<feature type="compositionally biased region" description="Pro residues" evidence="1">
    <location>
        <begin position="199"/>
        <end position="208"/>
    </location>
</feature>
<dbReference type="RefSeq" id="WP_190421814.1">
    <property type="nucleotide sequence ID" value="NZ_JAMPKK010000031.1"/>
</dbReference>
<feature type="region of interest" description="Disordered" evidence="1">
    <location>
        <begin position="289"/>
        <end position="395"/>
    </location>
</feature>
<protein>
    <submittedName>
        <fullName evidence="2">Uncharacterized protein</fullName>
    </submittedName>
</protein>
<reference evidence="2 3" key="1">
    <citation type="submission" date="2022-04" db="EMBL/GenBank/DDBJ databases">
        <title>Positive selection, recombination, and allopatry shape intraspecific diversity of widespread and dominant cyanobacteria.</title>
        <authorList>
            <person name="Wei J."/>
            <person name="Shu W."/>
            <person name="Hu C."/>
        </authorList>
    </citation>
    <scope>NUCLEOTIDE SEQUENCE [LARGE SCALE GENOMIC DNA]</scope>
    <source>
        <strain evidence="2 3">GB2-A5</strain>
    </source>
</reference>
<feature type="compositionally biased region" description="Acidic residues" evidence="1">
    <location>
        <begin position="223"/>
        <end position="232"/>
    </location>
</feature>
<evidence type="ECO:0000313" key="3">
    <source>
        <dbReference type="Proteomes" id="UP001442494"/>
    </source>
</evidence>
<accession>A0ABV0JQK1</accession>
<feature type="compositionally biased region" description="Acidic residues" evidence="1">
    <location>
        <begin position="306"/>
        <end position="320"/>
    </location>
</feature>
<keyword evidence="3" id="KW-1185">Reference proteome</keyword>
<feature type="region of interest" description="Disordered" evidence="1">
    <location>
        <begin position="149"/>
        <end position="248"/>
    </location>
</feature>
<comment type="caution">
    <text evidence="2">The sequence shown here is derived from an EMBL/GenBank/DDBJ whole genome shotgun (WGS) entry which is preliminary data.</text>
</comment>
<feature type="compositionally biased region" description="Low complexity" evidence="1">
    <location>
        <begin position="166"/>
        <end position="178"/>
    </location>
</feature>
<sequence length="395" mass="43365">MAASDDFKQKLKAGKIVEALSTALSEAIELEITTWVATDSEREQPEPGSRMQTRINIVDGDITNEIGNQFLDTGPYSELRQFHLEQVQQSREIIQDNLKSLQKLFGIWAQMRPSNPPKLSGVESPKLPPDDAAPLVMEPEVSVVEVAIASDPSPTPPGSGEGLLDSPSQNKSSSFPSPLAAAESSGFSTSPLAASVPAQTPPVAPTPSPQTSETIVEPVLSAEEWEQEEWEEVAPTPSPQTSETTVEPVLSAEEWEQALLEEPPSEPAWTATQQTVVNWGSDEEWEDVEIEEPEQRFAGWSQTGLQDDDWEGFDNWEQEEQSQPNQPQGNFTSSDRLSNPMAVLFGDIPPEEKPQSNSEMLDEETPVTFEDPFFSDTPANPGDNNPTDEKNKKPK</sequence>
<gene>
    <name evidence="2" type="ORF">NDI37_14870</name>
</gene>
<evidence type="ECO:0000256" key="1">
    <source>
        <dbReference type="SAM" id="MobiDB-lite"/>
    </source>
</evidence>
<dbReference type="EMBL" id="JAMPKK010000031">
    <property type="protein sequence ID" value="MEP0865751.1"/>
    <property type="molecule type" value="Genomic_DNA"/>
</dbReference>